<organism evidence="6 7">
    <name type="scientific">Theileria annulata</name>
    <dbReference type="NCBI Taxonomy" id="5874"/>
    <lineage>
        <taxon>Eukaryota</taxon>
        <taxon>Sar</taxon>
        <taxon>Alveolata</taxon>
        <taxon>Apicomplexa</taxon>
        <taxon>Aconoidasida</taxon>
        <taxon>Piroplasmida</taxon>
        <taxon>Theileriidae</taxon>
        <taxon>Theileria</taxon>
    </lineage>
</organism>
<dbReference type="GO" id="GO:0006188">
    <property type="term" value="P:IMP biosynthetic process"/>
    <property type="evidence" value="ECO:0007669"/>
    <property type="project" value="InterPro"/>
</dbReference>
<dbReference type="Pfam" id="PF00206">
    <property type="entry name" value="Lyase_1"/>
    <property type="match status" value="1"/>
</dbReference>
<evidence type="ECO:0000313" key="7">
    <source>
        <dbReference type="Proteomes" id="UP000001950"/>
    </source>
</evidence>
<dbReference type="GO" id="GO:0004018">
    <property type="term" value="F:N6-(1,2-dicarboxyethyl)AMP AMP-lyase (fumarate-forming) activity"/>
    <property type="evidence" value="ECO:0007669"/>
    <property type="project" value="InterPro"/>
</dbReference>
<dbReference type="InterPro" id="IPR008948">
    <property type="entry name" value="L-Aspartase-like"/>
</dbReference>
<dbReference type="Proteomes" id="UP000001950">
    <property type="component" value="Chromosome 3"/>
</dbReference>
<feature type="domain" description="Fumarate lyase N-terminal" evidence="4">
    <location>
        <begin position="65"/>
        <end position="185"/>
    </location>
</feature>
<evidence type="ECO:0000259" key="4">
    <source>
        <dbReference type="Pfam" id="PF00206"/>
    </source>
</evidence>
<dbReference type="InterPro" id="IPR020557">
    <property type="entry name" value="Fumarate_lyase_CS"/>
</dbReference>
<dbReference type="InParanoid" id="Q4UB18"/>
<comment type="pathway">
    <text evidence="1">Purine metabolism; IMP biosynthesis via de novo pathway; 5-amino-1-(5-phospho-D-ribosyl)imidazole-4-carboxamide from 5-amino-1-(5-phospho-D-ribosyl)imidazole-4-carboxylate: step 2/2.</text>
</comment>
<dbReference type="GeneID" id="3864724"/>
<dbReference type="EMBL" id="CR940352">
    <property type="protein sequence ID" value="CAI75983.1"/>
    <property type="molecule type" value="Genomic_DNA"/>
</dbReference>
<gene>
    <name evidence="6" type="ORF">TA18170</name>
</gene>
<feature type="domain" description="Adenylosuccinate lyase PurB C-terminal" evidence="5">
    <location>
        <begin position="277"/>
        <end position="387"/>
    </location>
</feature>
<reference evidence="6 7" key="1">
    <citation type="journal article" date="2005" name="Science">
        <title>Genome of the host-cell transforming parasite Theileria annulata compared with T. parva.</title>
        <authorList>
            <person name="Pain A."/>
            <person name="Renauld H."/>
            <person name="Berriman M."/>
            <person name="Murphy L."/>
            <person name="Yeats C.A."/>
            <person name="Weir W."/>
            <person name="Kerhornou A."/>
            <person name="Aslett M."/>
            <person name="Bishop R."/>
            <person name="Bouchier C."/>
            <person name="Cochet M."/>
            <person name="Coulson R.M.R."/>
            <person name="Cronin A."/>
            <person name="de Villiers E.P."/>
            <person name="Fraser A."/>
            <person name="Fosker N."/>
            <person name="Gardner M."/>
            <person name="Goble A."/>
            <person name="Griffiths-Jones S."/>
            <person name="Harris D.E."/>
            <person name="Katzer F."/>
            <person name="Larke N."/>
            <person name="Lord A."/>
            <person name="Maser P."/>
            <person name="McKellar S."/>
            <person name="Mooney P."/>
            <person name="Morton F."/>
            <person name="Nene V."/>
            <person name="O'Neil S."/>
            <person name="Price C."/>
            <person name="Quail M.A."/>
            <person name="Rabbinowitsch E."/>
            <person name="Rawlings N.D."/>
            <person name="Rutter S."/>
            <person name="Saunders D."/>
            <person name="Seeger K."/>
            <person name="Shah T."/>
            <person name="Squares R."/>
            <person name="Squares S."/>
            <person name="Tivey A."/>
            <person name="Walker A.R."/>
            <person name="Woodward J."/>
            <person name="Dobbelaere D.A.E."/>
            <person name="Langsley G."/>
            <person name="Rajandream M.A."/>
            <person name="McKeever D."/>
            <person name="Shiels B."/>
            <person name="Tait A."/>
            <person name="Barrell B.G."/>
            <person name="Hall N."/>
        </authorList>
    </citation>
    <scope>NUCLEOTIDE SEQUENCE [LARGE SCALE GENOMIC DNA]</scope>
    <source>
        <strain evidence="7">Ankara</strain>
    </source>
</reference>
<dbReference type="VEuPathDB" id="PiroplasmaDB:TA18170"/>
<dbReference type="PANTHER" id="PTHR43411">
    <property type="entry name" value="ADENYLOSUCCINATE LYASE"/>
    <property type="match status" value="1"/>
</dbReference>
<dbReference type="InterPro" id="IPR047136">
    <property type="entry name" value="PurB_bact"/>
</dbReference>
<dbReference type="PANTHER" id="PTHR43411:SF1">
    <property type="entry name" value="ADENYLOSUCCINATE LYASE"/>
    <property type="match status" value="1"/>
</dbReference>
<dbReference type="PROSITE" id="PS00163">
    <property type="entry name" value="FUMARATE_LYASES"/>
    <property type="match status" value="1"/>
</dbReference>
<dbReference type="InterPro" id="IPR013539">
    <property type="entry name" value="PurB_C"/>
</dbReference>
<sequence length="407" mass="47027">MMYKLKSIGPIDGRYYKYTFKISDYLSEYKIISNRILVEVRWLQYLVRLGITPIKSLSQESINELQNIIALDTKMMHDVKAVEYYIRKRFEVDGTPELKKLITWVHIFCTSEDINSPSYSMGIRDCMNYVVKPLMLQIISTLCKLALENARMPMLSRTHGQPAIPTTFGKEVSTFVYRLSYQYKKCISNIGLAMFKISSKYKLWHILVYRNLDLNISLIQHKLSVMILYQNCPIVFGEVGSSTMPHKINPIDLENAEGNLGLSNSLFHFFSTKLPMSRMQRDLSDSSVLRNLGVAFAHSVVAYNSILSSLERMYFDESTSKLEIQENWNILSEPVQLNLKMMGHMDAFEKVLVFTRGFNPSKDEMLKFIEENCGKDSRLLTLKLEEYLGIAEKLAKNVVNYLPKELT</sequence>
<dbReference type="OrthoDB" id="406045at2759"/>
<dbReference type="eggNOG" id="KOG2700">
    <property type="taxonomic scope" value="Eukaryota"/>
</dbReference>
<evidence type="ECO:0000256" key="3">
    <source>
        <dbReference type="ARBA" id="ARBA00022755"/>
    </source>
</evidence>
<dbReference type="KEGG" id="tan:TA18170"/>
<dbReference type="Gene3D" id="1.10.275.10">
    <property type="entry name" value="Fumarase/aspartase (N-terminal domain)"/>
    <property type="match status" value="1"/>
</dbReference>
<evidence type="ECO:0000313" key="6">
    <source>
        <dbReference type="EMBL" id="CAI75983.1"/>
    </source>
</evidence>
<dbReference type="Gene3D" id="1.20.200.10">
    <property type="entry name" value="Fumarase/aspartase (Central domain)"/>
    <property type="match status" value="2"/>
</dbReference>
<keyword evidence="6" id="KW-0456">Lyase</keyword>
<dbReference type="FunCoup" id="Q4UB18">
    <property type="interactions" value="329"/>
</dbReference>
<dbReference type="STRING" id="5874.Q4UB18"/>
<keyword evidence="3" id="KW-0658">Purine biosynthesis</keyword>
<evidence type="ECO:0000256" key="2">
    <source>
        <dbReference type="ARBA" id="ARBA00004734"/>
    </source>
</evidence>
<comment type="pathway">
    <text evidence="2">Purine metabolism; AMP biosynthesis via de novo pathway; AMP from IMP: step 2/2.</text>
</comment>
<accession>Q4UB18</accession>
<evidence type="ECO:0000259" key="5">
    <source>
        <dbReference type="Pfam" id="PF08328"/>
    </source>
</evidence>
<evidence type="ECO:0000256" key="1">
    <source>
        <dbReference type="ARBA" id="ARBA00004706"/>
    </source>
</evidence>
<dbReference type="EC" id="4.3.2.2" evidence="6"/>
<dbReference type="Gene3D" id="1.10.40.30">
    <property type="entry name" value="Fumarase/aspartase (C-terminal domain)"/>
    <property type="match status" value="1"/>
</dbReference>
<dbReference type="Pfam" id="PF08328">
    <property type="entry name" value="ASL_C"/>
    <property type="match status" value="1"/>
</dbReference>
<name>Q4UB18_THEAN</name>
<dbReference type="SUPFAM" id="SSF48557">
    <property type="entry name" value="L-aspartase-like"/>
    <property type="match status" value="1"/>
</dbReference>
<proteinExistence type="predicted"/>
<protein>
    <submittedName>
        <fullName evidence="6">Adenylosuccinate lyase, putative</fullName>
        <ecNumber evidence="6">4.3.2.2</ecNumber>
    </submittedName>
</protein>
<keyword evidence="7" id="KW-1185">Reference proteome</keyword>
<dbReference type="InterPro" id="IPR024083">
    <property type="entry name" value="Fumarase/histidase_N"/>
</dbReference>
<dbReference type="AlphaFoldDB" id="Q4UB18"/>
<dbReference type="RefSeq" id="XP_955459.1">
    <property type="nucleotide sequence ID" value="XM_950366.1"/>
</dbReference>
<dbReference type="InterPro" id="IPR022761">
    <property type="entry name" value="Fumarate_lyase_N"/>
</dbReference>
<dbReference type="OMA" id="FNDLENH"/>